<proteinExistence type="predicted"/>
<reference evidence="1" key="1">
    <citation type="submission" date="2023-10" db="EMBL/GenBank/DDBJ databases">
        <authorList>
            <person name="Domelevo Entfellner J.-B."/>
        </authorList>
    </citation>
    <scope>NUCLEOTIDE SEQUENCE</scope>
</reference>
<organism evidence="1 2">
    <name type="scientific">Sphenostylis stenocarpa</name>
    <dbReference type="NCBI Taxonomy" id="92480"/>
    <lineage>
        <taxon>Eukaryota</taxon>
        <taxon>Viridiplantae</taxon>
        <taxon>Streptophyta</taxon>
        <taxon>Embryophyta</taxon>
        <taxon>Tracheophyta</taxon>
        <taxon>Spermatophyta</taxon>
        <taxon>Magnoliopsida</taxon>
        <taxon>eudicotyledons</taxon>
        <taxon>Gunneridae</taxon>
        <taxon>Pentapetalae</taxon>
        <taxon>rosids</taxon>
        <taxon>fabids</taxon>
        <taxon>Fabales</taxon>
        <taxon>Fabaceae</taxon>
        <taxon>Papilionoideae</taxon>
        <taxon>50 kb inversion clade</taxon>
        <taxon>NPAAA clade</taxon>
        <taxon>indigoferoid/millettioid clade</taxon>
        <taxon>Phaseoleae</taxon>
        <taxon>Sphenostylis</taxon>
    </lineage>
</organism>
<name>A0AA86RZ07_9FABA</name>
<evidence type="ECO:0000313" key="2">
    <source>
        <dbReference type="Proteomes" id="UP001189624"/>
    </source>
</evidence>
<sequence length="75" mass="8689">MLDRDFALFKQRTLNHLLGNRAFDIKNVVAMVTYFYPDVATKPIYKSRVLLTIAIELLVVKDHDFAAFFHITTSN</sequence>
<keyword evidence="2" id="KW-1185">Reference proteome</keyword>
<dbReference type="AlphaFoldDB" id="A0AA86RZ07"/>
<evidence type="ECO:0000313" key="1">
    <source>
        <dbReference type="EMBL" id="CAJ1936167.1"/>
    </source>
</evidence>
<dbReference type="Gramene" id="rna-AYBTSS11_LOCUS7340">
    <property type="protein sequence ID" value="CAJ1936167.1"/>
    <property type="gene ID" value="gene-AYBTSS11_LOCUS7340"/>
</dbReference>
<gene>
    <name evidence="1" type="ORF">AYBTSS11_LOCUS7340</name>
</gene>
<protein>
    <submittedName>
        <fullName evidence="1">Uncharacterized protein</fullName>
    </submittedName>
</protein>
<dbReference type="EMBL" id="OY731400">
    <property type="protein sequence ID" value="CAJ1936167.1"/>
    <property type="molecule type" value="Genomic_DNA"/>
</dbReference>
<dbReference type="Proteomes" id="UP001189624">
    <property type="component" value="Chromosome 3"/>
</dbReference>
<accession>A0AA86RZ07</accession>